<sequence length="72" mass="7938">TGELRGLLPKDIHQNRSFLPDQGFPEDESLPDWLDDALTDKSVQDGTDADLRTGPTLESDAQDAVQDDRKAT</sequence>
<gene>
    <name evidence="2" type="ORF">S01H4_66491</name>
</gene>
<protein>
    <submittedName>
        <fullName evidence="2">Uncharacterized protein</fullName>
    </submittedName>
</protein>
<dbReference type="AlphaFoldDB" id="X1DV08"/>
<evidence type="ECO:0000256" key="1">
    <source>
        <dbReference type="SAM" id="MobiDB-lite"/>
    </source>
</evidence>
<proteinExistence type="predicted"/>
<accession>X1DV08</accession>
<organism evidence="2">
    <name type="scientific">marine sediment metagenome</name>
    <dbReference type="NCBI Taxonomy" id="412755"/>
    <lineage>
        <taxon>unclassified sequences</taxon>
        <taxon>metagenomes</taxon>
        <taxon>ecological metagenomes</taxon>
    </lineage>
</organism>
<comment type="caution">
    <text evidence="2">The sequence shown here is derived from an EMBL/GenBank/DDBJ whole genome shotgun (WGS) entry which is preliminary data.</text>
</comment>
<reference evidence="2" key="1">
    <citation type="journal article" date="2014" name="Front. Microbiol.">
        <title>High frequency of phylogenetically diverse reductive dehalogenase-homologous genes in deep subseafloor sedimentary metagenomes.</title>
        <authorList>
            <person name="Kawai M."/>
            <person name="Futagami T."/>
            <person name="Toyoda A."/>
            <person name="Takaki Y."/>
            <person name="Nishi S."/>
            <person name="Hori S."/>
            <person name="Arai W."/>
            <person name="Tsubouchi T."/>
            <person name="Morono Y."/>
            <person name="Uchiyama I."/>
            <person name="Ito T."/>
            <person name="Fujiyama A."/>
            <person name="Inagaki F."/>
            <person name="Takami H."/>
        </authorList>
    </citation>
    <scope>NUCLEOTIDE SEQUENCE</scope>
    <source>
        <strain evidence="2">Expedition CK06-06</strain>
    </source>
</reference>
<evidence type="ECO:0000313" key="2">
    <source>
        <dbReference type="EMBL" id="GAH24022.1"/>
    </source>
</evidence>
<name>X1DV08_9ZZZZ</name>
<feature type="region of interest" description="Disordered" evidence="1">
    <location>
        <begin position="38"/>
        <end position="72"/>
    </location>
</feature>
<dbReference type="EMBL" id="BART01041208">
    <property type="protein sequence ID" value="GAH24022.1"/>
    <property type="molecule type" value="Genomic_DNA"/>
</dbReference>
<feature type="non-terminal residue" evidence="2">
    <location>
        <position position="72"/>
    </location>
</feature>
<feature type="non-terminal residue" evidence="2">
    <location>
        <position position="1"/>
    </location>
</feature>